<organism evidence="1 2">
    <name type="scientific">Strongylus vulgaris</name>
    <name type="common">Blood worm</name>
    <dbReference type="NCBI Taxonomy" id="40348"/>
    <lineage>
        <taxon>Eukaryota</taxon>
        <taxon>Metazoa</taxon>
        <taxon>Ecdysozoa</taxon>
        <taxon>Nematoda</taxon>
        <taxon>Chromadorea</taxon>
        <taxon>Rhabditida</taxon>
        <taxon>Rhabditina</taxon>
        <taxon>Rhabditomorpha</taxon>
        <taxon>Strongyloidea</taxon>
        <taxon>Strongylidae</taxon>
        <taxon>Strongylus</taxon>
    </lineage>
</organism>
<name>A0A3P7IRT8_STRVU</name>
<dbReference type="InterPro" id="IPR039877">
    <property type="entry name" value="TMEM131-like"/>
</dbReference>
<protein>
    <submittedName>
        <fullName evidence="1">Uncharacterized protein</fullName>
    </submittedName>
</protein>
<dbReference type="OrthoDB" id="168404at2759"/>
<dbReference type="PANTHER" id="PTHR22050:SF0">
    <property type="entry name" value="TRANSMEMBRANE PROTEIN 131 HOMOLOG"/>
    <property type="match status" value="1"/>
</dbReference>
<dbReference type="EMBL" id="UYYB01008083">
    <property type="protein sequence ID" value="VDM68214.1"/>
    <property type="molecule type" value="Genomic_DNA"/>
</dbReference>
<evidence type="ECO:0000313" key="2">
    <source>
        <dbReference type="Proteomes" id="UP000270094"/>
    </source>
</evidence>
<sequence>MSSDARQYFTVRLFEKTTVIGVDEEQPVFLLKYNKRVPDTFGQAVVYVHTNISTYRVNLWKYSGKVQVELFSVDQESFDFGLLERNDTRTIRVCTFQRSLSA</sequence>
<dbReference type="GO" id="GO:0016020">
    <property type="term" value="C:membrane"/>
    <property type="evidence" value="ECO:0007669"/>
    <property type="project" value="TreeGrafter"/>
</dbReference>
<accession>A0A3P7IRT8</accession>
<dbReference type="AlphaFoldDB" id="A0A3P7IRT8"/>
<proteinExistence type="predicted"/>
<dbReference type="PANTHER" id="PTHR22050">
    <property type="entry name" value="RW1 PROTEIN HOMOLOG"/>
    <property type="match status" value="1"/>
</dbReference>
<dbReference type="Proteomes" id="UP000270094">
    <property type="component" value="Unassembled WGS sequence"/>
</dbReference>
<keyword evidence="2" id="KW-1185">Reference proteome</keyword>
<gene>
    <name evidence="1" type="ORF">SVUK_LOCUS3212</name>
</gene>
<reference evidence="1 2" key="1">
    <citation type="submission" date="2018-11" db="EMBL/GenBank/DDBJ databases">
        <authorList>
            <consortium name="Pathogen Informatics"/>
        </authorList>
    </citation>
    <scope>NUCLEOTIDE SEQUENCE [LARGE SCALE GENOMIC DNA]</scope>
</reference>
<evidence type="ECO:0000313" key="1">
    <source>
        <dbReference type="EMBL" id="VDM68214.1"/>
    </source>
</evidence>